<comment type="similarity">
    <text evidence="1">Belongs to the membrane fusion protein (MFP) (TC 8.A.1) family.</text>
</comment>
<accession>A0A1W2A9P2</accession>
<dbReference type="Gene3D" id="2.40.420.20">
    <property type="match status" value="1"/>
</dbReference>
<keyword evidence="2" id="KW-0813">Transport</keyword>
<dbReference type="NCBIfam" id="TIGR01730">
    <property type="entry name" value="RND_mfp"/>
    <property type="match status" value="1"/>
</dbReference>
<evidence type="ECO:0000259" key="4">
    <source>
        <dbReference type="Pfam" id="PF25973"/>
    </source>
</evidence>
<evidence type="ECO:0000256" key="2">
    <source>
        <dbReference type="ARBA" id="ARBA00022448"/>
    </source>
</evidence>
<gene>
    <name evidence="5" type="ORF">SAMN06296427_10447</name>
</gene>
<dbReference type="InterPro" id="IPR058647">
    <property type="entry name" value="BSH_CzcB-like"/>
</dbReference>
<evidence type="ECO:0000256" key="1">
    <source>
        <dbReference type="ARBA" id="ARBA00009477"/>
    </source>
</evidence>
<dbReference type="SUPFAM" id="SSF111369">
    <property type="entry name" value="HlyD-like secretion proteins"/>
    <property type="match status" value="1"/>
</dbReference>
<dbReference type="GO" id="GO:0016020">
    <property type="term" value="C:membrane"/>
    <property type="evidence" value="ECO:0007669"/>
    <property type="project" value="InterPro"/>
</dbReference>
<dbReference type="Pfam" id="PF25954">
    <property type="entry name" value="Beta-barrel_RND_2"/>
    <property type="match status" value="1"/>
</dbReference>
<dbReference type="InterPro" id="IPR006143">
    <property type="entry name" value="RND_pump_MFP"/>
</dbReference>
<dbReference type="RefSeq" id="WP_084016972.1">
    <property type="nucleotide sequence ID" value="NZ_FWXS01000004.1"/>
</dbReference>
<dbReference type="PANTHER" id="PTHR30097:SF4">
    <property type="entry name" value="SLR6042 PROTEIN"/>
    <property type="match status" value="1"/>
</dbReference>
<feature type="domain" description="CusB-like beta-barrel" evidence="3">
    <location>
        <begin position="214"/>
        <end position="287"/>
    </location>
</feature>
<name>A0A1W2A9P2_9FLAO</name>
<evidence type="ECO:0000313" key="5">
    <source>
        <dbReference type="EMBL" id="SMC57386.1"/>
    </source>
</evidence>
<dbReference type="InterPro" id="IPR058792">
    <property type="entry name" value="Beta-barrel_RND_2"/>
</dbReference>
<dbReference type="GO" id="GO:0060003">
    <property type="term" value="P:copper ion export"/>
    <property type="evidence" value="ECO:0007669"/>
    <property type="project" value="TreeGrafter"/>
</dbReference>
<dbReference type="InterPro" id="IPR051909">
    <property type="entry name" value="MFP_Cation_Efflux"/>
</dbReference>
<feature type="domain" description="CzcB-like barrel-sandwich hybrid" evidence="4">
    <location>
        <begin position="73"/>
        <end position="211"/>
    </location>
</feature>
<dbReference type="Proteomes" id="UP000192393">
    <property type="component" value="Unassembled WGS sequence"/>
</dbReference>
<dbReference type="OrthoDB" id="9806939at2"/>
<evidence type="ECO:0000313" key="6">
    <source>
        <dbReference type="Proteomes" id="UP000192393"/>
    </source>
</evidence>
<sequence>MKKYTIISLACAISFLLLNCKKEKTSPVEPTTQFCINENFKSKIEVKEVKTENVAERVHLTGHVETNPDKVVEFTSLVNGIIVKTHFSLGDRVTKGQVLAELKSTELSSLQAQLSTINSQIHVSQRNLKATEELFSDGISSQKEILEIQNDLESFKAEKLRISSDIELYSGSTQKGVFLIKAPASGIITSKSISNGKQITSEGESLFTISDVNEVWIMANIYATNINEIKTGMKVEITSLSYPDRVFNGIISMIPPVLDEESKVLKARVVIPNDDGLLKPGMLVDLMALKDSEEKAVTIPVESIVFSNNENYVLVYTSDCNIEVRKIEIIATSEKNIYVGSGLKEGEKIISKNQLLVFEQIKNF</sequence>
<organism evidence="5 6">
    <name type="scientific">Moheibacter sediminis</name>
    <dbReference type="NCBI Taxonomy" id="1434700"/>
    <lineage>
        <taxon>Bacteria</taxon>
        <taxon>Pseudomonadati</taxon>
        <taxon>Bacteroidota</taxon>
        <taxon>Flavobacteriia</taxon>
        <taxon>Flavobacteriales</taxon>
        <taxon>Weeksellaceae</taxon>
        <taxon>Moheibacter</taxon>
    </lineage>
</organism>
<dbReference type="Pfam" id="PF25973">
    <property type="entry name" value="BSH_CzcB"/>
    <property type="match status" value="1"/>
</dbReference>
<dbReference type="Gene3D" id="2.40.30.170">
    <property type="match status" value="1"/>
</dbReference>
<evidence type="ECO:0000259" key="3">
    <source>
        <dbReference type="Pfam" id="PF25954"/>
    </source>
</evidence>
<protein>
    <submittedName>
        <fullName evidence="5">Membrane fusion protein, cobalt-zinc-cadmium efflux system</fullName>
    </submittedName>
</protein>
<dbReference type="PANTHER" id="PTHR30097">
    <property type="entry name" value="CATION EFFLUX SYSTEM PROTEIN CUSB"/>
    <property type="match status" value="1"/>
</dbReference>
<dbReference type="GO" id="GO:0030313">
    <property type="term" value="C:cell envelope"/>
    <property type="evidence" value="ECO:0007669"/>
    <property type="project" value="TreeGrafter"/>
</dbReference>
<keyword evidence="6" id="KW-1185">Reference proteome</keyword>
<dbReference type="FunFam" id="2.40.30.170:FF:000010">
    <property type="entry name" value="Efflux RND transporter periplasmic adaptor subunit"/>
    <property type="match status" value="1"/>
</dbReference>
<dbReference type="GO" id="GO:0022857">
    <property type="term" value="F:transmembrane transporter activity"/>
    <property type="evidence" value="ECO:0007669"/>
    <property type="project" value="InterPro"/>
</dbReference>
<dbReference type="EMBL" id="FWXS01000004">
    <property type="protein sequence ID" value="SMC57386.1"/>
    <property type="molecule type" value="Genomic_DNA"/>
</dbReference>
<dbReference type="GO" id="GO:0015679">
    <property type="term" value="P:plasma membrane copper ion transport"/>
    <property type="evidence" value="ECO:0007669"/>
    <property type="project" value="TreeGrafter"/>
</dbReference>
<proteinExistence type="inferred from homology"/>
<dbReference type="Gene3D" id="2.40.50.100">
    <property type="match status" value="1"/>
</dbReference>
<dbReference type="AlphaFoldDB" id="A0A1W2A9P2"/>
<reference evidence="5 6" key="1">
    <citation type="submission" date="2017-04" db="EMBL/GenBank/DDBJ databases">
        <authorList>
            <person name="Afonso C.L."/>
            <person name="Miller P.J."/>
            <person name="Scott M.A."/>
            <person name="Spackman E."/>
            <person name="Goraichik I."/>
            <person name="Dimitrov K.M."/>
            <person name="Suarez D.L."/>
            <person name="Swayne D.E."/>
        </authorList>
    </citation>
    <scope>NUCLEOTIDE SEQUENCE [LARGE SCALE GENOMIC DNA]</scope>
    <source>
        <strain evidence="5 6">CGMCC 1.12708</strain>
    </source>
</reference>
<dbReference type="STRING" id="1434700.SAMN06296427_10447"/>